<evidence type="ECO:0000313" key="2">
    <source>
        <dbReference type="Proteomes" id="UP000789524"/>
    </source>
</evidence>
<evidence type="ECO:0000313" key="1">
    <source>
        <dbReference type="EMBL" id="CAG9564359.1"/>
    </source>
</evidence>
<gene>
    <name evidence="1" type="ORF">DCHRY22_LOCUS5363</name>
</gene>
<dbReference type="AlphaFoldDB" id="A0A8J2VRS9"/>
<name>A0A8J2VRS9_9NEOP</name>
<comment type="caution">
    <text evidence="1">The sequence shown here is derived from an EMBL/GenBank/DDBJ whole genome shotgun (WGS) entry which is preliminary data.</text>
</comment>
<organism evidence="1 2">
    <name type="scientific">Danaus chrysippus</name>
    <name type="common">African queen</name>
    <dbReference type="NCBI Taxonomy" id="151541"/>
    <lineage>
        <taxon>Eukaryota</taxon>
        <taxon>Metazoa</taxon>
        <taxon>Ecdysozoa</taxon>
        <taxon>Arthropoda</taxon>
        <taxon>Hexapoda</taxon>
        <taxon>Insecta</taxon>
        <taxon>Pterygota</taxon>
        <taxon>Neoptera</taxon>
        <taxon>Endopterygota</taxon>
        <taxon>Lepidoptera</taxon>
        <taxon>Glossata</taxon>
        <taxon>Ditrysia</taxon>
        <taxon>Papilionoidea</taxon>
        <taxon>Nymphalidae</taxon>
        <taxon>Danainae</taxon>
        <taxon>Danaini</taxon>
        <taxon>Danaina</taxon>
        <taxon>Danaus</taxon>
        <taxon>Anosia</taxon>
    </lineage>
</organism>
<dbReference type="Proteomes" id="UP000789524">
    <property type="component" value="Unassembled WGS sequence"/>
</dbReference>
<sequence length="87" mass="9923">MSGDASPPAAAARRRSCHLSWKRRHYSNCGLVSSLSVFPPVRLFRVWLVQQGLRYMSRDVSGDLAVYVCRRLPRTSVIEVRVEARPH</sequence>
<protein>
    <submittedName>
        <fullName evidence="1">(African queen) hypothetical protein</fullName>
    </submittedName>
</protein>
<proteinExistence type="predicted"/>
<accession>A0A8J2VRS9</accession>
<reference evidence="1" key="1">
    <citation type="submission" date="2021-09" db="EMBL/GenBank/DDBJ databases">
        <authorList>
            <person name="Martin H S."/>
        </authorList>
    </citation>
    <scope>NUCLEOTIDE SEQUENCE</scope>
</reference>
<keyword evidence="2" id="KW-1185">Reference proteome</keyword>
<dbReference type="EMBL" id="CAKASE010000050">
    <property type="protein sequence ID" value="CAG9564359.1"/>
    <property type="molecule type" value="Genomic_DNA"/>
</dbReference>